<dbReference type="SUPFAM" id="SSF50886">
    <property type="entry name" value="D-aminopeptidase, middle and C-terminal domains"/>
    <property type="match status" value="2"/>
</dbReference>
<dbReference type="InterPro" id="IPR012856">
    <property type="entry name" value="DAP_B_dom"/>
</dbReference>
<dbReference type="NCBIfam" id="NF009622">
    <property type="entry name" value="PRK13128.1"/>
    <property type="match status" value="1"/>
</dbReference>
<accession>A0ABQ6KPF0</accession>
<dbReference type="InterPro" id="IPR027279">
    <property type="entry name" value="D_amino_pept/lipop_sf"/>
</dbReference>
<evidence type="ECO:0000256" key="1">
    <source>
        <dbReference type="ARBA" id="ARBA00022438"/>
    </source>
</evidence>
<comment type="similarity">
    <text evidence="2">Belongs to the peptidase S12 family.</text>
</comment>
<dbReference type="Gene3D" id="3.40.710.10">
    <property type="entry name" value="DD-peptidase/beta-lactamase superfamily"/>
    <property type="match status" value="1"/>
</dbReference>
<dbReference type="Pfam" id="PF07930">
    <property type="entry name" value="DAP_B"/>
    <property type="match status" value="1"/>
</dbReference>
<dbReference type="Gene3D" id="2.40.128.50">
    <property type="match status" value="2"/>
</dbReference>
<evidence type="ECO:0000259" key="3">
    <source>
        <dbReference type="Pfam" id="PF00144"/>
    </source>
</evidence>
<reference evidence="5" key="1">
    <citation type="submission" date="2023-04" db="EMBL/GenBank/DDBJ databases">
        <title>Aspergillus oryzae var. brunneus NBRC 4377.</title>
        <authorList>
            <person name="Ichikawa N."/>
            <person name="Sato H."/>
            <person name="Tonouchi N."/>
        </authorList>
    </citation>
    <scope>NUCLEOTIDE SEQUENCE</scope>
    <source>
        <strain evidence="5">NBRC 4377</strain>
    </source>
</reference>
<evidence type="ECO:0000313" key="6">
    <source>
        <dbReference type="Proteomes" id="UP001165189"/>
    </source>
</evidence>
<dbReference type="PANTHER" id="PTHR46825:SF9">
    <property type="entry name" value="BETA-LACTAMASE-RELATED DOMAIN-CONTAINING PROTEIN"/>
    <property type="match status" value="1"/>
</dbReference>
<keyword evidence="1" id="KW-0031">Aminopeptidase</keyword>
<comment type="caution">
    <text evidence="5">The sequence shown here is derived from an EMBL/GenBank/DDBJ whole genome shotgun (WGS) entry which is preliminary data.</text>
</comment>
<protein>
    <submittedName>
        <fullName evidence="5">Unnamed protein product</fullName>
    </submittedName>
</protein>
<keyword evidence="1" id="KW-0645">Protease</keyword>
<dbReference type="PANTHER" id="PTHR46825">
    <property type="entry name" value="D-ALANYL-D-ALANINE-CARBOXYPEPTIDASE/ENDOPEPTIDASE AMPH"/>
    <property type="match status" value="1"/>
</dbReference>
<evidence type="ECO:0000259" key="4">
    <source>
        <dbReference type="Pfam" id="PF07930"/>
    </source>
</evidence>
<proteinExistence type="inferred from homology"/>
<keyword evidence="1" id="KW-0378">Hydrolase</keyword>
<dbReference type="Pfam" id="PF00144">
    <property type="entry name" value="Beta-lactamase"/>
    <property type="match status" value="1"/>
</dbReference>
<feature type="domain" description="D-aminopeptidase" evidence="4">
    <location>
        <begin position="404"/>
        <end position="582"/>
    </location>
</feature>
<dbReference type="InterPro" id="IPR012338">
    <property type="entry name" value="Beta-lactam/transpept-like"/>
</dbReference>
<gene>
    <name evidence="5" type="ORF">Aory05_000427800</name>
</gene>
<evidence type="ECO:0000256" key="2">
    <source>
        <dbReference type="ARBA" id="ARBA00038215"/>
    </source>
</evidence>
<dbReference type="SUPFAM" id="SSF56601">
    <property type="entry name" value="beta-lactamase/transpeptidase-like"/>
    <property type="match status" value="1"/>
</dbReference>
<sequence>MLGIPDFWTSLGTIEFAVHNTRNEPHLHFKTVSNQPLHEVLKGTKEDSILVYKTIHDILENIPSRYRGPGGALAVLSNGELLGEHVWGYADMQNLVPMTTSTLMPICSITKQMVCMILKDLERNPTPEMVKRGNVSRQFSDALHQMLHPDLTTNTALELEHLCHNQSGIRDYWAMSMFWGAHPDGVFRLEEDAKKALERTKSLHFEPGTQYSYCNLNFYILARLIENVSGQTLSALLTERLFLPAQMKTARLCADNANLPPPCVGYEGTESSGFIPAINRMQWSGDAGVVASLKDMIAYEHYLQTCWDEEKSVYRAIAQQQSFKDGTVAQYGYGLKHVTIRGMATIGHGGALRGFRLHRIQAPSEKVAVVVMLNHQADAEEAAQDIMKSVLDIFPSHVPQSDPVNPSPDWFGTFYDPDAQLVVEIRHGGQGHVIVSYAGSDETLICVGENEAGSNNTVGIIDGGIPKLRRLVDNRVLDVKRVATGYPPHKDDYLGEYYCAEIDSTFRCSGAGGMLYGHFEGYLGQGPPHLMRYIGEDIWMLSCPRGLDAPAPGNWTVVFQRADHGDITSVTIGCWLARKVVFVKRKERMSALTNQIIVQYVLPMNQHHRRHSLLAFVTVKSIVVDYLAIRNHNAIYACVSDVSETLIKTKAQVTRFSRGNTSVDDDDIGWVALHSIHHTYGNHGLASNVEFIPYIEH</sequence>
<name>A0ABQ6KPF0_ASPOZ</name>
<organism evidence="5 6">
    <name type="scientific">Aspergillus oryzae var. brunneus</name>
    <dbReference type="NCBI Taxonomy" id="332754"/>
    <lineage>
        <taxon>Eukaryota</taxon>
        <taxon>Fungi</taxon>
        <taxon>Dikarya</taxon>
        <taxon>Ascomycota</taxon>
        <taxon>Pezizomycotina</taxon>
        <taxon>Eurotiomycetes</taxon>
        <taxon>Eurotiomycetidae</taxon>
        <taxon>Eurotiales</taxon>
        <taxon>Aspergillaceae</taxon>
        <taxon>Aspergillus</taxon>
        <taxon>Aspergillus subgen. Circumdati</taxon>
    </lineage>
</organism>
<keyword evidence="6" id="KW-1185">Reference proteome</keyword>
<dbReference type="InterPro" id="IPR050491">
    <property type="entry name" value="AmpC-like"/>
</dbReference>
<feature type="domain" description="Beta-lactamase-related" evidence="3">
    <location>
        <begin position="58"/>
        <end position="385"/>
    </location>
</feature>
<dbReference type="EMBL" id="BSYB01000014">
    <property type="protein sequence ID" value="GMG45398.1"/>
    <property type="molecule type" value="Genomic_DNA"/>
</dbReference>
<evidence type="ECO:0000313" key="5">
    <source>
        <dbReference type="EMBL" id="GMG45398.1"/>
    </source>
</evidence>
<dbReference type="Proteomes" id="UP001165189">
    <property type="component" value="Unassembled WGS sequence"/>
</dbReference>
<dbReference type="InterPro" id="IPR001466">
    <property type="entry name" value="Beta-lactam-related"/>
</dbReference>